<feature type="transmembrane region" description="Helical" evidence="1">
    <location>
        <begin position="99"/>
        <end position="117"/>
    </location>
</feature>
<proteinExistence type="predicted"/>
<protein>
    <submittedName>
        <fullName evidence="2">Uncharacterized protein</fullName>
    </submittedName>
</protein>
<keyword evidence="3" id="KW-1185">Reference proteome</keyword>
<evidence type="ECO:0000313" key="2">
    <source>
        <dbReference type="EMBL" id="NPU67517.1"/>
    </source>
</evidence>
<accession>A0ABX2CH38</accession>
<keyword evidence="1" id="KW-0812">Transmembrane</keyword>
<dbReference type="Proteomes" id="UP000886476">
    <property type="component" value="Unassembled WGS sequence"/>
</dbReference>
<reference evidence="2" key="1">
    <citation type="submission" date="2020-05" db="EMBL/GenBank/DDBJ databases">
        <title>Nod-independent and nitrogen-fixing Bradyrhizobium aeschynomene sp. nov. isolated from nodules of Aeschynomene indica.</title>
        <authorList>
            <person name="Zhang Z."/>
        </authorList>
    </citation>
    <scope>NUCLEOTIDE SEQUENCE</scope>
    <source>
        <strain evidence="2">83012</strain>
    </source>
</reference>
<name>A0ABX2CH38_9BRAD</name>
<keyword evidence="1" id="KW-0472">Membrane</keyword>
<comment type="caution">
    <text evidence="2">The sequence shown here is derived from an EMBL/GenBank/DDBJ whole genome shotgun (WGS) entry which is preliminary data.</text>
</comment>
<dbReference type="EMBL" id="JABFDN010000007">
    <property type="protein sequence ID" value="NPU67517.1"/>
    <property type="molecule type" value="Genomic_DNA"/>
</dbReference>
<gene>
    <name evidence="2" type="ORF">HL667_21115</name>
</gene>
<evidence type="ECO:0000256" key="1">
    <source>
        <dbReference type="SAM" id="Phobius"/>
    </source>
</evidence>
<keyword evidence="1" id="KW-1133">Transmembrane helix</keyword>
<evidence type="ECO:0000313" key="3">
    <source>
        <dbReference type="Proteomes" id="UP000886476"/>
    </source>
</evidence>
<sequence length="118" mass="13373">MKRSAAIDTSASAANMSDAIIGFALIWMVAGLPLWALLLNDFRIIHNHIAPSASDMRYMKPGYYKTWPFFGFRFSAMDPTKLTEPGRVRLKIAIRRQRIIWVWSVLGFLIVMILGALS</sequence>
<feature type="transmembrane region" description="Helical" evidence="1">
    <location>
        <begin position="20"/>
        <end position="39"/>
    </location>
</feature>
<organism evidence="2 3">
    <name type="scientific">Bradyrhizobium aeschynomenes</name>
    <dbReference type="NCBI Taxonomy" id="2734909"/>
    <lineage>
        <taxon>Bacteria</taxon>
        <taxon>Pseudomonadati</taxon>
        <taxon>Pseudomonadota</taxon>
        <taxon>Alphaproteobacteria</taxon>
        <taxon>Hyphomicrobiales</taxon>
        <taxon>Nitrobacteraceae</taxon>
        <taxon>Bradyrhizobium</taxon>
    </lineage>
</organism>